<keyword evidence="3" id="KW-1185">Reference proteome</keyword>
<gene>
    <name evidence="2" type="ORF">NECAME_16761</name>
</gene>
<dbReference type="Proteomes" id="UP000053676">
    <property type="component" value="Unassembled WGS sequence"/>
</dbReference>
<name>W2TTQ5_NECAM</name>
<dbReference type="AlphaFoldDB" id="W2TTQ5"/>
<proteinExistence type="predicted"/>
<protein>
    <submittedName>
        <fullName evidence="2">Uncharacterized protein</fullName>
    </submittedName>
</protein>
<evidence type="ECO:0000256" key="1">
    <source>
        <dbReference type="SAM" id="SignalP"/>
    </source>
</evidence>
<feature type="signal peptide" evidence="1">
    <location>
        <begin position="1"/>
        <end position="19"/>
    </location>
</feature>
<keyword evidence="1" id="KW-0732">Signal</keyword>
<dbReference type="KEGG" id="nai:NECAME_16761"/>
<evidence type="ECO:0000313" key="2">
    <source>
        <dbReference type="EMBL" id="ETN85455.1"/>
    </source>
</evidence>
<reference evidence="3" key="1">
    <citation type="journal article" date="2014" name="Nat. Genet.">
        <title>Genome of the human hookworm Necator americanus.</title>
        <authorList>
            <person name="Tang Y.T."/>
            <person name="Gao X."/>
            <person name="Rosa B.A."/>
            <person name="Abubucker S."/>
            <person name="Hallsworth-Pepin K."/>
            <person name="Martin J."/>
            <person name="Tyagi R."/>
            <person name="Heizer E."/>
            <person name="Zhang X."/>
            <person name="Bhonagiri-Palsikar V."/>
            <person name="Minx P."/>
            <person name="Warren W.C."/>
            <person name="Wang Q."/>
            <person name="Zhan B."/>
            <person name="Hotez P.J."/>
            <person name="Sternberg P.W."/>
            <person name="Dougall A."/>
            <person name="Gaze S.T."/>
            <person name="Mulvenna J."/>
            <person name="Sotillo J."/>
            <person name="Ranganathan S."/>
            <person name="Rabelo E.M."/>
            <person name="Wilson R.K."/>
            <person name="Felgner P.L."/>
            <person name="Bethony J."/>
            <person name="Hawdon J.M."/>
            <person name="Gasser R.B."/>
            <person name="Loukas A."/>
            <person name="Mitreva M."/>
        </authorList>
    </citation>
    <scope>NUCLEOTIDE SEQUENCE [LARGE SCALE GENOMIC DNA]</scope>
</reference>
<organism evidence="2 3">
    <name type="scientific">Necator americanus</name>
    <name type="common">Human hookworm</name>
    <dbReference type="NCBI Taxonomy" id="51031"/>
    <lineage>
        <taxon>Eukaryota</taxon>
        <taxon>Metazoa</taxon>
        <taxon>Ecdysozoa</taxon>
        <taxon>Nematoda</taxon>
        <taxon>Chromadorea</taxon>
        <taxon>Rhabditida</taxon>
        <taxon>Rhabditina</taxon>
        <taxon>Rhabditomorpha</taxon>
        <taxon>Strongyloidea</taxon>
        <taxon>Ancylostomatidae</taxon>
        <taxon>Bunostominae</taxon>
        <taxon>Necator</taxon>
    </lineage>
</organism>
<sequence>MSYLVRIFLFTLLFTVALGSSDSDEFNSDSEESEERVIAPEGRPNVYSTIPPLHAAKFMNTSVMRRRR</sequence>
<dbReference type="EMBL" id="KI657720">
    <property type="protein sequence ID" value="ETN85455.1"/>
    <property type="molecule type" value="Genomic_DNA"/>
</dbReference>
<accession>W2TTQ5</accession>
<evidence type="ECO:0000313" key="3">
    <source>
        <dbReference type="Proteomes" id="UP000053676"/>
    </source>
</evidence>
<feature type="chain" id="PRO_5004825360" evidence="1">
    <location>
        <begin position="20"/>
        <end position="68"/>
    </location>
</feature>